<sequence length="75" mass="8420">MLLEEYDVDISFLPGVGYGISLQGDITRKNLSRLIPHPSKVATLTLTREQVKTTLEQTTTNQKPRDKYEMVGGLL</sequence>
<dbReference type="Proteomes" id="UP000232673">
    <property type="component" value="Unassembled WGS sequence"/>
</dbReference>
<proteinExistence type="predicted"/>
<dbReference type="GO" id="GO:0016787">
    <property type="term" value="F:hydrolase activity"/>
    <property type="evidence" value="ECO:0007669"/>
    <property type="project" value="InterPro"/>
</dbReference>
<dbReference type="STRING" id="447422.SAMN05660903_03458"/>
<dbReference type="Pfam" id="PF02872">
    <property type="entry name" value="5_nucleotid_C"/>
    <property type="match status" value="1"/>
</dbReference>
<accession>A0A2N0TWJ6</accession>
<dbReference type="InterPro" id="IPR008334">
    <property type="entry name" value="5'-Nucleotdase_C"/>
</dbReference>
<dbReference type="EMBL" id="LKTS01000017">
    <property type="protein sequence ID" value="PKD19099.1"/>
    <property type="molecule type" value="Genomic_DNA"/>
</dbReference>
<name>A0A2N0TWJ6_9FLAO</name>
<dbReference type="Gene3D" id="3.90.780.10">
    <property type="entry name" value="5'-Nucleotidase, C-terminal domain"/>
    <property type="match status" value="1"/>
</dbReference>
<evidence type="ECO:0000313" key="3">
    <source>
        <dbReference type="EMBL" id="PKD19099.1"/>
    </source>
</evidence>
<feature type="domain" description="5'-Nucleotidase C-terminal" evidence="2">
    <location>
        <begin position="4"/>
        <end position="73"/>
    </location>
</feature>
<organism evidence="3 4">
    <name type="scientific">Salegentibacter salinarum</name>
    <dbReference type="NCBI Taxonomy" id="447422"/>
    <lineage>
        <taxon>Bacteria</taxon>
        <taxon>Pseudomonadati</taxon>
        <taxon>Bacteroidota</taxon>
        <taxon>Flavobacteriia</taxon>
        <taxon>Flavobacteriales</taxon>
        <taxon>Flavobacteriaceae</taxon>
        <taxon>Salegentibacter</taxon>
    </lineage>
</organism>
<dbReference type="AlphaFoldDB" id="A0A2N0TWJ6"/>
<dbReference type="InterPro" id="IPR036907">
    <property type="entry name" value="5'-Nucleotdase_C_sf"/>
</dbReference>
<dbReference type="SUPFAM" id="SSF55816">
    <property type="entry name" value="5'-nucleotidase (syn. UDP-sugar hydrolase), C-terminal domain"/>
    <property type="match status" value="1"/>
</dbReference>
<protein>
    <recommendedName>
        <fullName evidence="2">5'-Nucleotidase C-terminal domain-containing protein</fullName>
    </recommendedName>
</protein>
<evidence type="ECO:0000259" key="2">
    <source>
        <dbReference type="Pfam" id="PF02872"/>
    </source>
</evidence>
<gene>
    <name evidence="3" type="ORF">APR41_16965</name>
</gene>
<feature type="region of interest" description="Disordered" evidence="1">
    <location>
        <begin position="55"/>
        <end position="75"/>
    </location>
</feature>
<reference evidence="3 4" key="1">
    <citation type="submission" date="2015-10" db="EMBL/GenBank/DDBJ databases">
        <title>Draft genome sequence of Salegentibacter salinarum KCTC 12975.</title>
        <authorList>
            <person name="Lin W."/>
            <person name="Zheng Q."/>
        </authorList>
    </citation>
    <scope>NUCLEOTIDE SEQUENCE [LARGE SCALE GENOMIC DNA]</scope>
    <source>
        <strain evidence="3 4">KCTC 12975</strain>
    </source>
</reference>
<evidence type="ECO:0000313" key="4">
    <source>
        <dbReference type="Proteomes" id="UP000232673"/>
    </source>
</evidence>
<comment type="caution">
    <text evidence="3">The sequence shown here is derived from an EMBL/GenBank/DDBJ whole genome shotgun (WGS) entry which is preliminary data.</text>
</comment>
<dbReference type="GO" id="GO:0009166">
    <property type="term" value="P:nucleotide catabolic process"/>
    <property type="evidence" value="ECO:0007669"/>
    <property type="project" value="InterPro"/>
</dbReference>
<evidence type="ECO:0000256" key="1">
    <source>
        <dbReference type="SAM" id="MobiDB-lite"/>
    </source>
</evidence>
<keyword evidence="4" id="KW-1185">Reference proteome</keyword>